<protein>
    <recommendedName>
        <fullName evidence="7">Acetylornithine deacetylase</fullName>
        <ecNumber evidence="6">3.5.1.16</ecNumber>
    </recommendedName>
    <alternativeName>
        <fullName evidence="15">N-acetylornithinase</fullName>
    </alternativeName>
</protein>
<evidence type="ECO:0000256" key="13">
    <source>
        <dbReference type="ARBA" id="ARBA00023285"/>
    </source>
</evidence>
<evidence type="ECO:0000256" key="15">
    <source>
        <dbReference type="ARBA" id="ARBA00081906"/>
    </source>
</evidence>
<name>A0AAN7TWE2_9MYCE</name>
<keyword evidence="9" id="KW-0028">Amino-acid biosynthesis</keyword>
<comment type="subunit">
    <text evidence="5">Homodimer.</text>
</comment>
<keyword evidence="11" id="KW-0378">Hydrolase</keyword>
<evidence type="ECO:0000256" key="5">
    <source>
        <dbReference type="ARBA" id="ARBA00011738"/>
    </source>
</evidence>
<comment type="cofactor">
    <cofactor evidence="1">
        <name>Co(2+)</name>
        <dbReference type="ChEBI" id="CHEBI:48828"/>
    </cofactor>
</comment>
<keyword evidence="13" id="KW-0170">Cobalt</keyword>
<dbReference type="EC" id="3.5.1.16" evidence="6"/>
<comment type="similarity">
    <text evidence="4">Belongs to the peptidase M20A family. ArgE subfamily.</text>
</comment>
<feature type="domain" description="Peptidase M20 dimerisation" evidence="16">
    <location>
        <begin position="208"/>
        <end position="322"/>
    </location>
</feature>
<evidence type="ECO:0000256" key="14">
    <source>
        <dbReference type="ARBA" id="ARBA00050532"/>
    </source>
</evidence>
<dbReference type="AlphaFoldDB" id="A0AAN7TWE2"/>
<dbReference type="GO" id="GO:0006526">
    <property type="term" value="P:L-arginine biosynthetic process"/>
    <property type="evidence" value="ECO:0007669"/>
    <property type="project" value="UniProtKB-KW"/>
</dbReference>
<keyword evidence="12" id="KW-0862">Zinc</keyword>
<dbReference type="PANTHER" id="PTHR43808:SF3">
    <property type="entry name" value="ACETYLORNITHINE DEACETYLASE"/>
    <property type="match status" value="1"/>
</dbReference>
<dbReference type="GO" id="GO:0008777">
    <property type="term" value="F:acetylornithine deacetylase activity"/>
    <property type="evidence" value="ECO:0007669"/>
    <property type="project" value="UniProtKB-EC"/>
</dbReference>
<dbReference type="Pfam" id="PF07687">
    <property type="entry name" value="M20_dimer"/>
    <property type="match status" value="1"/>
</dbReference>
<evidence type="ECO:0000256" key="9">
    <source>
        <dbReference type="ARBA" id="ARBA00022605"/>
    </source>
</evidence>
<keyword evidence="10" id="KW-0479">Metal-binding</keyword>
<dbReference type="InterPro" id="IPR011650">
    <property type="entry name" value="Peptidase_M20_dimer"/>
</dbReference>
<dbReference type="InterPro" id="IPR036264">
    <property type="entry name" value="Bact_exopeptidase_dim_dom"/>
</dbReference>
<comment type="cofactor">
    <cofactor evidence="2">
        <name>Zn(2+)</name>
        <dbReference type="ChEBI" id="CHEBI:29105"/>
    </cofactor>
</comment>
<evidence type="ECO:0000256" key="1">
    <source>
        <dbReference type="ARBA" id="ARBA00001941"/>
    </source>
</evidence>
<evidence type="ECO:0000256" key="3">
    <source>
        <dbReference type="ARBA" id="ARBA00004867"/>
    </source>
</evidence>
<dbReference type="Pfam" id="PF01546">
    <property type="entry name" value="Peptidase_M20"/>
    <property type="match status" value="1"/>
</dbReference>
<evidence type="ECO:0000256" key="7">
    <source>
        <dbReference type="ARBA" id="ARBA00014177"/>
    </source>
</evidence>
<evidence type="ECO:0000256" key="6">
    <source>
        <dbReference type="ARBA" id="ARBA00011916"/>
    </source>
</evidence>
<dbReference type="PANTHER" id="PTHR43808">
    <property type="entry name" value="ACETYLORNITHINE DEACETYLASE"/>
    <property type="match status" value="1"/>
</dbReference>
<evidence type="ECO:0000256" key="8">
    <source>
        <dbReference type="ARBA" id="ARBA00022571"/>
    </source>
</evidence>
<evidence type="ECO:0000256" key="12">
    <source>
        <dbReference type="ARBA" id="ARBA00022833"/>
    </source>
</evidence>
<dbReference type="InterPro" id="IPR050072">
    <property type="entry name" value="Peptidase_M20A"/>
</dbReference>
<proteinExistence type="inferred from homology"/>
<dbReference type="CDD" id="cd08012">
    <property type="entry name" value="M20_ArgE-related"/>
    <property type="match status" value="1"/>
</dbReference>
<accession>A0AAN7TWE2</accession>
<dbReference type="FunFam" id="3.40.630.10:FF:000119">
    <property type="entry name" value="Acetylornithine deacetylase, putative"/>
    <property type="match status" value="1"/>
</dbReference>
<dbReference type="GO" id="GO:0046872">
    <property type="term" value="F:metal ion binding"/>
    <property type="evidence" value="ECO:0007669"/>
    <property type="project" value="UniProtKB-KW"/>
</dbReference>
<sequence length="446" mass="49138">MTKPIASYELDEQRFLTLLGKLIGETEHLQNRPPALIPIEDNAGRHVIESLKPYLKENGGVLELEQVHCDPVNYPKRGNIIIEYPGTTKGTSSPKTISFVGSHLDVVPADKTAWDRNPFKLIIEGDKLYGRGTTDCLGHVALLTDLFIQLATEKPKLKHSIFAVFIVSEENDEIPGIGVDALDHSGKMNPCKNGPVYWVDSADSQPTIGTGGAQTWNLTAHGKNMHSAMPYRTVNSVELVNEALAEIQRRFYIDFKAHPKEAEYKYDCSSTMKPTLWKPIAGSYNTIPGESTICGDIRLTPFYDMKEMRAKVEGYIKDINANITDLRNRGPFSKYDVPASEGIEAVRGSVSIEWLGEASAGVACKLDSDGYKALGQATKEILGSLTPVATCGTLPLVRDLQDSGFDIQITGFGKEETYHADNEYALLSDFKNAVKILARTIDLLEN</sequence>
<dbReference type="Gene3D" id="3.30.70.360">
    <property type="match status" value="1"/>
</dbReference>
<dbReference type="InterPro" id="IPR002933">
    <property type="entry name" value="Peptidase_M20"/>
</dbReference>
<evidence type="ECO:0000259" key="16">
    <source>
        <dbReference type="Pfam" id="PF07687"/>
    </source>
</evidence>
<dbReference type="EMBL" id="JAVFKY010000005">
    <property type="protein sequence ID" value="KAK5576743.1"/>
    <property type="molecule type" value="Genomic_DNA"/>
</dbReference>
<comment type="pathway">
    <text evidence="3">Amino-acid biosynthesis; L-arginine biosynthesis; L-ornithine from N(2)-acetyl-L-ornithine (linear): step 1/1.</text>
</comment>
<reference evidence="17 18" key="1">
    <citation type="submission" date="2023-11" db="EMBL/GenBank/DDBJ databases">
        <title>Dfirmibasis_genome.</title>
        <authorList>
            <person name="Edelbroek B."/>
            <person name="Kjellin J."/>
            <person name="Jerlstrom-Hultqvist J."/>
            <person name="Soderbom F."/>
        </authorList>
    </citation>
    <scope>NUCLEOTIDE SEQUENCE [LARGE SCALE GENOMIC DNA]</scope>
    <source>
        <strain evidence="17 18">TNS-C-14</strain>
    </source>
</reference>
<evidence type="ECO:0000256" key="11">
    <source>
        <dbReference type="ARBA" id="ARBA00022801"/>
    </source>
</evidence>
<dbReference type="Gene3D" id="3.40.630.10">
    <property type="entry name" value="Zn peptidases"/>
    <property type="match status" value="1"/>
</dbReference>
<evidence type="ECO:0000313" key="17">
    <source>
        <dbReference type="EMBL" id="KAK5576743.1"/>
    </source>
</evidence>
<keyword evidence="8" id="KW-0055">Arginine biosynthesis</keyword>
<dbReference type="SUPFAM" id="SSF55031">
    <property type="entry name" value="Bacterial exopeptidase dimerisation domain"/>
    <property type="match status" value="1"/>
</dbReference>
<evidence type="ECO:0000256" key="4">
    <source>
        <dbReference type="ARBA" id="ARBA00005691"/>
    </source>
</evidence>
<organism evidence="17 18">
    <name type="scientific">Dictyostelium firmibasis</name>
    <dbReference type="NCBI Taxonomy" id="79012"/>
    <lineage>
        <taxon>Eukaryota</taxon>
        <taxon>Amoebozoa</taxon>
        <taxon>Evosea</taxon>
        <taxon>Eumycetozoa</taxon>
        <taxon>Dictyostelia</taxon>
        <taxon>Dictyosteliales</taxon>
        <taxon>Dictyosteliaceae</taxon>
        <taxon>Dictyostelium</taxon>
    </lineage>
</organism>
<gene>
    <name evidence="17" type="ORF">RB653_007887</name>
</gene>
<evidence type="ECO:0000256" key="2">
    <source>
        <dbReference type="ARBA" id="ARBA00001947"/>
    </source>
</evidence>
<comment type="catalytic activity">
    <reaction evidence="14">
        <text>N(2)-acetyl-L-ornithine + H2O = L-ornithine + acetate</text>
        <dbReference type="Rhea" id="RHEA:15941"/>
        <dbReference type="ChEBI" id="CHEBI:15377"/>
        <dbReference type="ChEBI" id="CHEBI:30089"/>
        <dbReference type="ChEBI" id="CHEBI:46911"/>
        <dbReference type="ChEBI" id="CHEBI:57805"/>
        <dbReference type="EC" id="3.5.1.16"/>
    </reaction>
</comment>
<dbReference type="Proteomes" id="UP001344447">
    <property type="component" value="Unassembled WGS sequence"/>
</dbReference>
<dbReference type="SUPFAM" id="SSF53187">
    <property type="entry name" value="Zn-dependent exopeptidases"/>
    <property type="match status" value="1"/>
</dbReference>
<comment type="caution">
    <text evidence="17">The sequence shown here is derived from an EMBL/GenBank/DDBJ whole genome shotgun (WGS) entry which is preliminary data.</text>
</comment>
<evidence type="ECO:0000313" key="18">
    <source>
        <dbReference type="Proteomes" id="UP001344447"/>
    </source>
</evidence>
<evidence type="ECO:0000256" key="10">
    <source>
        <dbReference type="ARBA" id="ARBA00022723"/>
    </source>
</evidence>
<keyword evidence="18" id="KW-1185">Reference proteome</keyword>